<evidence type="ECO:0000256" key="5">
    <source>
        <dbReference type="ARBA" id="ARBA00022989"/>
    </source>
</evidence>
<proteinExistence type="inferred from homology"/>
<name>A0A521CUV4_9BACT</name>
<feature type="binding site" evidence="7">
    <location>
        <position position="63"/>
    </location>
    <ligand>
        <name>Zn(2+)</name>
        <dbReference type="ChEBI" id="CHEBI:29105"/>
    </ligand>
</feature>
<sequence>MHYFFPPREPFNAYSHYLGAFISIIWLGFLLHAGWDDPITYKVAFLVYGLSVFLMFFSSGVYHTLNVENRTEELFRLFDHIFIYIVIAGTYTPMCVIALQGAWQWGMLLGIWLFAIAGILKKTFWLNAPRWFSTVIYLLMGWVSVIILPVIWDILPHAFIYWIALGGFFYTAGAVIYAIKKPNPIPGRFGFHEIWHLFVLGGAFSHYWAIYAYLPNFNIPSL</sequence>
<dbReference type="GO" id="GO:0140911">
    <property type="term" value="F:pore-forming activity"/>
    <property type="evidence" value="ECO:0007669"/>
    <property type="project" value="InterPro"/>
</dbReference>
<keyword evidence="4 8" id="KW-0812">Transmembrane</keyword>
<organism evidence="9 10">
    <name type="scientific">Gracilimonas mengyeensis</name>
    <dbReference type="NCBI Taxonomy" id="1302730"/>
    <lineage>
        <taxon>Bacteria</taxon>
        <taxon>Pseudomonadati</taxon>
        <taxon>Balneolota</taxon>
        <taxon>Balneolia</taxon>
        <taxon>Balneolales</taxon>
        <taxon>Balneolaceae</taxon>
        <taxon>Gracilimonas</taxon>
    </lineage>
</organism>
<keyword evidence="10" id="KW-1185">Reference proteome</keyword>
<dbReference type="InterPro" id="IPR004254">
    <property type="entry name" value="AdipoR/HlyIII-related"/>
</dbReference>
<evidence type="ECO:0000256" key="6">
    <source>
        <dbReference type="ARBA" id="ARBA00023136"/>
    </source>
</evidence>
<reference evidence="9 10" key="1">
    <citation type="submission" date="2017-05" db="EMBL/GenBank/DDBJ databases">
        <authorList>
            <person name="Varghese N."/>
            <person name="Submissions S."/>
        </authorList>
    </citation>
    <scope>NUCLEOTIDE SEQUENCE [LARGE SCALE GENOMIC DNA]</scope>
    <source>
        <strain evidence="9 10">DSM 21985</strain>
    </source>
</reference>
<dbReference type="GO" id="GO:0005886">
    <property type="term" value="C:plasma membrane"/>
    <property type="evidence" value="ECO:0007669"/>
    <property type="project" value="UniProtKB-SubCell"/>
</dbReference>
<evidence type="ECO:0000256" key="2">
    <source>
        <dbReference type="ARBA" id="ARBA00008488"/>
    </source>
</evidence>
<dbReference type="GO" id="GO:0046872">
    <property type="term" value="F:metal ion binding"/>
    <property type="evidence" value="ECO:0007669"/>
    <property type="project" value="UniProtKB-KW"/>
</dbReference>
<dbReference type="EMBL" id="FXTP01000006">
    <property type="protein sequence ID" value="SMO63205.1"/>
    <property type="molecule type" value="Genomic_DNA"/>
</dbReference>
<dbReference type="OrthoDB" id="9813689at2"/>
<feature type="transmembrane region" description="Helical" evidence="8">
    <location>
        <begin position="158"/>
        <end position="179"/>
    </location>
</feature>
<keyword evidence="5 8" id="KW-1133">Transmembrane helix</keyword>
<dbReference type="Proteomes" id="UP000317557">
    <property type="component" value="Unassembled WGS sequence"/>
</dbReference>
<keyword evidence="7" id="KW-0862">Zinc</keyword>
<evidence type="ECO:0000313" key="9">
    <source>
        <dbReference type="EMBL" id="SMO63205.1"/>
    </source>
</evidence>
<feature type="transmembrane region" description="Helical" evidence="8">
    <location>
        <begin position="77"/>
        <end position="99"/>
    </location>
</feature>
<dbReference type="AlphaFoldDB" id="A0A521CUV4"/>
<keyword evidence="3" id="KW-1003">Cell membrane</keyword>
<dbReference type="PANTHER" id="PTHR20855:SF3">
    <property type="entry name" value="LD03007P"/>
    <property type="match status" value="1"/>
</dbReference>
<comment type="similarity">
    <text evidence="2">Belongs to the UPF0073 (Hly-III) family.</text>
</comment>
<protein>
    <submittedName>
        <fullName evidence="9">Hemolysin III</fullName>
    </submittedName>
</protein>
<comment type="subcellular location">
    <subcellularLocation>
        <location evidence="1">Cell membrane</location>
        <topology evidence="1">Multi-pass membrane protein</topology>
    </subcellularLocation>
</comment>
<evidence type="ECO:0000256" key="8">
    <source>
        <dbReference type="SAM" id="Phobius"/>
    </source>
</evidence>
<evidence type="ECO:0000256" key="1">
    <source>
        <dbReference type="ARBA" id="ARBA00004651"/>
    </source>
</evidence>
<feature type="transmembrane region" description="Helical" evidence="8">
    <location>
        <begin position="12"/>
        <end position="33"/>
    </location>
</feature>
<keyword evidence="7" id="KW-0479">Metal-binding</keyword>
<feature type="transmembrane region" description="Helical" evidence="8">
    <location>
        <begin position="131"/>
        <end position="152"/>
    </location>
</feature>
<dbReference type="RefSeq" id="WP_142454152.1">
    <property type="nucleotide sequence ID" value="NZ_FXTP01000006.1"/>
</dbReference>
<gene>
    <name evidence="9" type="ORF">SAMN06265219_106125</name>
</gene>
<dbReference type="PANTHER" id="PTHR20855">
    <property type="entry name" value="ADIPOR/PROGESTIN RECEPTOR-RELATED"/>
    <property type="match status" value="1"/>
</dbReference>
<evidence type="ECO:0000313" key="10">
    <source>
        <dbReference type="Proteomes" id="UP000317557"/>
    </source>
</evidence>
<feature type="binding site" evidence="7">
    <location>
        <position position="196"/>
    </location>
    <ligand>
        <name>Zn(2+)</name>
        <dbReference type="ChEBI" id="CHEBI:29105"/>
    </ligand>
</feature>
<feature type="transmembrane region" description="Helical" evidence="8">
    <location>
        <begin position="191"/>
        <end position="214"/>
    </location>
</feature>
<feature type="binding site" evidence="7">
    <location>
        <position position="192"/>
    </location>
    <ligand>
        <name>Zn(2+)</name>
        <dbReference type="ChEBI" id="CHEBI:29105"/>
    </ligand>
</feature>
<feature type="transmembrane region" description="Helical" evidence="8">
    <location>
        <begin position="105"/>
        <end position="124"/>
    </location>
</feature>
<dbReference type="Pfam" id="PF03006">
    <property type="entry name" value="HlyIII"/>
    <property type="match status" value="1"/>
</dbReference>
<dbReference type="NCBIfam" id="TIGR01065">
    <property type="entry name" value="hlyIII"/>
    <property type="match status" value="1"/>
</dbReference>
<evidence type="ECO:0000256" key="7">
    <source>
        <dbReference type="PIRSR" id="PIRSR604254-1"/>
    </source>
</evidence>
<dbReference type="InterPro" id="IPR005744">
    <property type="entry name" value="Hy-lIII"/>
</dbReference>
<evidence type="ECO:0000256" key="4">
    <source>
        <dbReference type="ARBA" id="ARBA00022692"/>
    </source>
</evidence>
<keyword evidence="6 8" id="KW-0472">Membrane</keyword>
<accession>A0A521CUV4</accession>
<feature type="transmembrane region" description="Helical" evidence="8">
    <location>
        <begin position="45"/>
        <end position="65"/>
    </location>
</feature>
<evidence type="ECO:0000256" key="3">
    <source>
        <dbReference type="ARBA" id="ARBA00022475"/>
    </source>
</evidence>